<dbReference type="RefSeq" id="WP_161926804.1">
    <property type="nucleotide sequence ID" value="NZ_BJOU01000001.1"/>
</dbReference>
<dbReference type="GO" id="GO:0008170">
    <property type="term" value="F:N-methyltransferase activity"/>
    <property type="evidence" value="ECO:0007669"/>
    <property type="project" value="UniProtKB-ARBA"/>
</dbReference>
<keyword evidence="9" id="KW-1185">Reference proteome</keyword>
<feature type="domain" description="Methyltransferase small" evidence="5">
    <location>
        <begin position="153"/>
        <end position="275"/>
    </location>
</feature>
<dbReference type="InterPro" id="IPR007848">
    <property type="entry name" value="Small_mtfrase_dom"/>
</dbReference>
<dbReference type="OrthoDB" id="129465at2"/>
<accession>A0A7I9UWD7</accession>
<dbReference type="InterPro" id="IPR055487">
    <property type="entry name" value="DUF7059"/>
</dbReference>
<comment type="caution">
    <text evidence="8">The sequence shown here is derived from an EMBL/GenBank/DDBJ whole genome shotgun (WGS) entry which is preliminary data.</text>
</comment>
<dbReference type="GO" id="GO:0003676">
    <property type="term" value="F:nucleic acid binding"/>
    <property type="evidence" value="ECO:0007669"/>
    <property type="project" value="InterPro"/>
</dbReference>
<feature type="domain" description="DUF7059" evidence="6">
    <location>
        <begin position="22"/>
        <end position="103"/>
    </location>
</feature>
<dbReference type="GO" id="GO:0008757">
    <property type="term" value="F:S-adenosylmethionine-dependent methyltransferase activity"/>
    <property type="evidence" value="ECO:0007669"/>
    <property type="project" value="TreeGrafter"/>
</dbReference>
<evidence type="ECO:0000256" key="1">
    <source>
        <dbReference type="ARBA" id="ARBA00006149"/>
    </source>
</evidence>
<dbReference type="CDD" id="cd02440">
    <property type="entry name" value="AdoMet_MTases"/>
    <property type="match status" value="1"/>
</dbReference>
<dbReference type="InterPro" id="IPR052190">
    <property type="entry name" value="Euk-Arch_PrmC-MTase"/>
</dbReference>
<name>A0A7I9UWD7_9ACTN</name>
<organism evidence="8 9">
    <name type="scientific">Gordonia crocea</name>
    <dbReference type="NCBI Taxonomy" id="589162"/>
    <lineage>
        <taxon>Bacteria</taxon>
        <taxon>Bacillati</taxon>
        <taxon>Actinomycetota</taxon>
        <taxon>Actinomycetes</taxon>
        <taxon>Mycobacteriales</taxon>
        <taxon>Gordoniaceae</taxon>
        <taxon>Gordonia</taxon>
    </lineage>
</organism>
<gene>
    <name evidence="8" type="ORF">nbrc107697_15270</name>
</gene>
<dbReference type="EMBL" id="BJOU01000001">
    <property type="protein sequence ID" value="GED97488.1"/>
    <property type="molecule type" value="Genomic_DNA"/>
</dbReference>
<dbReference type="GO" id="GO:0032259">
    <property type="term" value="P:methylation"/>
    <property type="evidence" value="ECO:0007669"/>
    <property type="project" value="UniProtKB-KW"/>
</dbReference>
<dbReference type="PANTHER" id="PTHR45875:SF1">
    <property type="entry name" value="METHYLTRANSFERASE N6AMT1"/>
    <property type="match status" value="1"/>
</dbReference>
<evidence type="ECO:0000256" key="4">
    <source>
        <dbReference type="ARBA" id="ARBA00022691"/>
    </source>
</evidence>
<evidence type="ECO:0000259" key="5">
    <source>
        <dbReference type="Pfam" id="PF05175"/>
    </source>
</evidence>
<dbReference type="Proteomes" id="UP000444980">
    <property type="component" value="Unassembled WGS sequence"/>
</dbReference>
<keyword evidence="4" id="KW-0949">S-adenosyl-L-methionine</keyword>
<dbReference type="PANTHER" id="PTHR45875">
    <property type="entry name" value="METHYLTRANSFERASE N6AMT1"/>
    <property type="match status" value="1"/>
</dbReference>
<dbReference type="PROSITE" id="PS00092">
    <property type="entry name" value="N6_MTASE"/>
    <property type="match status" value="1"/>
</dbReference>
<dbReference type="InterPro" id="IPR002052">
    <property type="entry name" value="DNA_methylase_N6_adenine_CS"/>
</dbReference>
<dbReference type="Pfam" id="PF05175">
    <property type="entry name" value="MTS"/>
    <property type="match status" value="1"/>
</dbReference>
<proteinExistence type="inferred from homology"/>
<sequence>MTGLPCADPAVVDRLAEALRGAGFTTTGIEEHLGQEVSAALTGGVSWPAAAAVDDDRPLSTLIAVFLLGQSRPAAALTAALPGVDVGELAAQGILERGDGDAVVPILDVRPYADDAGEYLVFADQDSGRRSGALAGDHVLGIGGASVSLARAVIRRPVHRALDLGTGCGVQALHLAAHCEEIVATDTNERALALAAATARASGQTWDLRRGSLFEPVAGERFDLVVSNPPFVIGSGAQDYIYRDSGVPADGLCARLIKELPDHLNPGGVATVMANWVVTDPDDWAARPREWLAGTGLDAWIVQRELADPVSYVSLWLADAGESPERSARRGRDWLAYFADAGIVAIGMGVLTLQRPVDGAVRFQVVEEITGAGEEVTGDEAQAFLARQDFLAAHTDDELLAMALATMPVILEEQALPDESGWRSISSVVRRPGGPGAAIPLDEVSRALLAGCRGQLPLGDLIALLAAHHGVDAGALGHAAMPVVREAIARGILYRPV</sequence>
<evidence type="ECO:0000259" key="7">
    <source>
        <dbReference type="Pfam" id="PF25004"/>
    </source>
</evidence>
<dbReference type="SUPFAM" id="SSF53335">
    <property type="entry name" value="S-adenosyl-L-methionine-dependent methyltransferases"/>
    <property type="match status" value="1"/>
</dbReference>
<evidence type="ECO:0000256" key="3">
    <source>
        <dbReference type="ARBA" id="ARBA00022679"/>
    </source>
</evidence>
<dbReference type="Pfam" id="PF25004">
    <property type="entry name" value="DUF7782"/>
    <property type="match status" value="1"/>
</dbReference>
<evidence type="ECO:0000259" key="6">
    <source>
        <dbReference type="Pfam" id="PF23186"/>
    </source>
</evidence>
<keyword evidence="2 8" id="KW-0489">Methyltransferase</keyword>
<comment type="similarity">
    <text evidence="1">Belongs to the eukaryotic/archaeal PrmC-related family.</text>
</comment>
<dbReference type="AlphaFoldDB" id="A0A7I9UWD7"/>
<protein>
    <submittedName>
        <fullName evidence="8">Methyltransferase</fullName>
    </submittedName>
</protein>
<evidence type="ECO:0000313" key="9">
    <source>
        <dbReference type="Proteomes" id="UP000444980"/>
    </source>
</evidence>
<evidence type="ECO:0000256" key="2">
    <source>
        <dbReference type="ARBA" id="ARBA00022603"/>
    </source>
</evidence>
<dbReference type="GO" id="GO:0035657">
    <property type="term" value="C:eRF1 methyltransferase complex"/>
    <property type="evidence" value="ECO:0007669"/>
    <property type="project" value="TreeGrafter"/>
</dbReference>
<keyword evidence="3 8" id="KW-0808">Transferase</keyword>
<evidence type="ECO:0000313" key="8">
    <source>
        <dbReference type="EMBL" id="GED97488.1"/>
    </source>
</evidence>
<reference evidence="9" key="1">
    <citation type="submission" date="2019-06" db="EMBL/GenBank/DDBJ databases">
        <title>Gordonia isolated from sludge of a wastewater treatment plant.</title>
        <authorList>
            <person name="Tamura T."/>
            <person name="Aoyama K."/>
            <person name="Kang Y."/>
            <person name="Saito S."/>
            <person name="Akiyama N."/>
            <person name="Yazawa K."/>
            <person name="Gonoi T."/>
            <person name="Mikami Y."/>
        </authorList>
    </citation>
    <scope>NUCLEOTIDE SEQUENCE [LARGE SCALE GENOMIC DNA]</scope>
    <source>
        <strain evidence="9">NBRC 107697</strain>
    </source>
</reference>
<dbReference type="Pfam" id="PF23186">
    <property type="entry name" value="DUF7059"/>
    <property type="match status" value="1"/>
</dbReference>
<dbReference type="InterPro" id="IPR056684">
    <property type="entry name" value="DUF7782"/>
</dbReference>
<dbReference type="InterPro" id="IPR029063">
    <property type="entry name" value="SAM-dependent_MTases_sf"/>
</dbReference>
<dbReference type="Gene3D" id="3.40.50.150">
    <property type="entry name" value="Vaccinia Virus protein VP39"/>
    <property type="match status" value="1"/>
</dbReference>
<feature type="domain" description="DUF7782" evidence="7">
    <location>
        <begin position="383"/>
        <end position="494"/>
    </location>
</feature>
<dbReference type="GO" id="GO:0008276">
    <property type="term" value="F:protein methyltransferase activity"/>
    <property type="evidence" value="ECO:0007669"/>
    <property type="project" value="TreeGrafter"/>
</dbReference>